<dbReference type="EMBL" id="BAAATK010000003">
    <property type="protein sequence ID" value="GAA2423951.1"/>
    <property type="molecule type" value="Genomic_DNA"/>
</dbReference>
<comment type="caution">
    <text evidence="2">The sequence shown here is derived from an EMBL/GenBank/DDBJ whole genome shotgun (WGS) entry which is preliminary data.</text>
</comment>
<protein>
    <recommendedName>
        <fullName evidence="4">Secreted protein</fullName>
    </recommendedName>
</protein>
<feature type="region of interest" description="Disordered" evidence="1">
    <location>
        <begin position="1"/>
        <end position="21"/>
    </location>
</feature>
<evidence type="ECO:0008006" key="4">
    <source>
        <dbReference type="Google" id="ProtNLM"/>
    </source>
</evidence>
<accession>A0ABN3J7N1</accession>
<gene>
    <name evidence="2" type="ORF">GCM10010421_07920</name>
</gene>
<proteinExistence type="predicted"/>
<organism evidence="2 3">
    <name type="scientific">Streptomyces glaucus</name>
    <dbReference type="NCBI Taxonomy" id="284029"/>
    <lineage>
        <taxon>Bacteria</taxon>
        <taxon>Bacillati</taxon>
        <taxon>Actinomycetota</taxon>
        <taxon>Actinomycetes</taxon>
        <taxon>Kitasatosporales</taxon>
        <taxon>Streptomycetaceae</taxon>
        <taxon>Streptomyces</taxon>
    </lineage>
</organism>
<dbReference type="Proteomes" id="UP001500460">
    <property type="component" value="Unassembled WGS sequence"/>
</dbReference>
<evidence type="ECO:0000256" key="1">
    <source>
        <dbReference type="SAM" id="MobiDB-lite"/>
    </source>
</evidence>
<name>A0ABN3J7N1_9ACTN</name>
<evidence type="ECO:0000313" key="3">
    <source>
        <dbReference type="Proteomes" id="UP001500460"/>
    </source>
</evidence>
<reference evidence="2 3" key="1">
    <citation type="journal article" date="2019" name="Int. J. Syst. Evol. Microbiol.">
        <title>The Global Catalogue of Microorganisms (GCM) 10K type strain sequencing project: providing services to taxonomists for standard genome sequencing and annotation.</title>
        <authorList>
            <consortium name="The Broad Institute Genomics Platform"/>
            <consortium name="The Broad Institute Genome Sequencing Center for Infectious Disease"/>
            <person name="Wu L."/>
            <person name="Ma J."/>
        </authorList>
    </citation>
    <scope>NUCLEOTIDE SEQUENCE [LARGE SCALE GENOMIC DNA]</scope>
    <source>
        <strain evidence="2 3">JCM 6922</strain>
    </source>
</reference>
<evidence type="ECO:0000313" key="2">
    <source>
        <dbReference type="EMBL" id="GAA2423951.1"/>
    </source>
</evidence>
<sequence length="104" mass="10488">MQGTAAGPTSAGWTANAVPDAPATSASAASNAVLLRLMSAVFLFLSVEGARGGWRGPVPYGVGARRRRQGRGVRVVPAKAAFARASGRAGPCRRLKDVNAGGVA</sequence>
<keyword evidence="3" id="KW-1185">Reference proteome</keyword>